<proteinExistence type="predicted"/>
<name>A0A183SNU1_SCHSO</name>
<keyword evidence="3" id="KW-1133">Transmembrane helix</keyword>
<dbReference type="Proteomes" id="UP000275846">
    <property type="component" value="Unassembled WGS sequence"/>
</dbReference>
<dbReference type="OrthoDB" id="6226411at2759"/>
<keyword evidence="2" id="KW-0067">ATP-binding</keyword>
<dbReference type="Pfam" id="PF07714">
    <property type="entry name" value="PK_Tyr_Ser-Thr"/>
    <property type="match status" value="2"/>
</dbReference>
<sequence>MDFDGRTTILQELERNKAILTVDSLQPSNASLDNNLQVIPVAMAAFSFVYNLPGPIKASELVLGLKELAGIYDGSLIYWDDPRIRKLNPCKFGSYIVYCHSLCSRVSYPIQGSLILVVALSLSHTRIILVLRDDKDLSNLVLTAFLSTSSLRWKQRYGALNTFKNWKSAHPSLHTFHPTGVVNLVNAVPYTLGYLLAYEPNSLTMPLVHIILSNGQLVNPTPETCEQTVLHGTVSRVTEAIALFINDGLPEGKTGGTAVMATPPYPLVVSFRAFVRRRLDTPPYPIPRNETGSPYHFTDACRLQVELYGFLHWLLHSRVADSILRSRSLFTQSSRMVTVLDALTCVNGPVSDPSQPPSAAVVEIVSHLYAKQRETELAMSHALEDSRRDLILTLCFTVVIVLVVLLLLLRHLRIHRFSTWRFLVDMEELKPLDPDSHLLDGVRQMQDNIRLYEKVLANQTGGWQSQHSLQSIWIYADTFFSTAPAYRTYHGNEVLLYPTNMTTSARFAKDLRENLQHYLEIEHENVQSFLGLSKVSEQRVISRKKASVRANLIRKLQMTGRFLRSKSFDAGGTSTSTGRQLNYPETDFILPWIYYSVVDECVRGSLFELLHSGQYEICQPLKLTLASDIAGGMAYLHSKQLIHGHLSSMNCLLDSRWVLKIASWQRITELLQPGGTNCLTPHADSIRATRCAKKIGETGHSACSSVATRPLIRVAEKPMYLRIMWKSPAQLRAYIASSTGVDTKKTTQSVPDPEYLDLILRKRGQTETFEQRAVFRTYACDVYSFGVILTEIWSLEVPFQDSLSSFSHEVQLAEAIALGTVRLTLPVCMPSRIRQVTEACLDHMASVRPKFRNILNTLASLVPAGRSIGHHMLRAANIRTNDLKSNIAVEHLEISRQRQRLCNKLDNLFPMGYYQKIIVGLPPPETELHTVVVCVVGLVQTDRAPVLGTSEGDHMLEHLLLVKAIAEQKAAERGLRMLTTPGGLGHEGFSFVSADPGVQLTAQIIDQMLKMISEVRQEFRFRLPSALEACSVNAAVHMAAAFTGLSGVHLPRAALQSTCVSSPDENPINAIKS</sequence>
<protein>
    <submittedName>
        <fullName evidence="7">Protein kinase domain-containing protein</fullName>
    </submittedName>
</protein>
<dbReference type="Gene3D" id="1.10.510.10">
    <property type="entry name" value="Transferase(Phosphotransferase) domain 1"/>
    <property type="match status" value="1"/>
</dbReference>
<dbReference type="InterPro" id="IPR000719">
    <property type="entry name" value="Prot_kinase_dom"/>
</dbReference>
<dbReference type="InterPro" id="IPR011009">
    <property type="entry name" value="Kinase-like_dom_sf"/>
</dbReference>
<dbReference type="GO" id="GO:0004674">
    <property type="term" value="F:protein serine/threonine kinase activity"/>
    <property type="evidence" value="ECO:0007669"/>
    <property type="project" value="TreeGrafter"/>
</dbReference>
<reference evidence="5 6" key="2">
    <citation type="submission" date="2018-11" db="EMBL/GenBank/DDBJ databases">
        <authorList>
            <consortium name="Pathogen Informatics"/>
        </authorList>
    </citation>
    <scope>NUCLEOTIDE SEQUENCE [LARGE SCALE GENOMIC DNA]</scope>
    <source>
        <strain evidence="5 6">NST_G2</strain>
    </source>
</reference>
<gene>
    <name evidence="5" type="ORF">SSLN_LOCUS5889</name>
</gene>
<dbReference type="STRING" id="70667.A0A183SNU1"/>
<keyword evidence="3" id="KW-0812">Transmembrane</keyword>
<dbReference type="SUPFAM" id="SSF53850">
    <property type="entry name" value="Periplasmic binding protein-like II"/>
    <property type="match status" value="1"/>
</dbReference>
<dbReference type="Gene3D" id="3.40.190.10">
    <property type="entry name" value="Periplasmic binding protein-like II"/>
    <property type="match status" value="1"/>
</dbReference>
<evidence type="ECO:0000256" key="3">
    <source>
        <dbReference type="SAM" id="Phobius"/>
    </source>
</evidence>
<evidence type="ECO:0000256" key="2">
    <source>
        <dbReference type="ARBA" id="ARBA00022840"/>
    </source>
</evidence>
<evidence type="ECO:0000259" key="4">
    <source>
        <dbReference type="PROSITE" id="PS50011"/>
    </source>
</evidence>
<dbReference type="InterPro" id="IPR001245">
    <property type="entry name" value="Ser-Thr/Tyr_kinase_cat_dom"/>
</dbReference>
<dbReference type="SUPFAM" id="SSF56112">
    <property type="entry name" value="Protein kinase-like (PK-like)"/>
    <property type="match status" value="1"/>
</dbReference>
<feature type="domain" description="Protein kinase" evidence="4">
    <location>
        <begin position="452"/>
        <end position="873"/>
    </location>
</feature>
<feature type="transmembrane region" description="Helical" evidence="3">
    <location>
        <begin position="390"/>
        <end position="409"/>
    </location>
</feature>
<dbReference type="InterPro" id="IPR051681">
    <property type="entry name" value="Ser/Thr_Kinases-Pseudokinases"/>
</dbReference>
<evidence type="ECO:0000313" key="7">
    <source>
        <dbReference type="WBParaSite" id="SSLN_0000608201-mRNA-1"/>
    </source>
</evidence>
<keyword evidence="1" id="KW-0547">Nucleotide-binding</keyword>
<evidence type="ECO:0000313" key="6">
    <source>
        <dbReference type="Proteomes" id="UP000275846"/>
    </source>
</evidence>
<dbReference type="GO" id="GO:0005524">
    <property type="term" value="F:ATP binding"/>
    <property type="evidence" value="ECO:0007669"/>
    <property type="project" value="UniProtKB-KW"/>
</dbReference>
<accession>A0A183SNU1</accession>
<keyword evidence="6" id="KW-1185">Reference proteome</keyword>
<dbReference type="PANTHER" id="PTHR44329:SF298">
    <property type="entry name" value="MIXED LINEAGE KINASE DOMAIN-LIKE PROTEIN"/>
    <property type="match status" value="1"/>
</dbReference>
<dbReference type="PANTHER" id="PTHR44329">
    <property type="entry name" value="SERINE/THREONINE-PROTEIN KINASE TNNI3K-RELATED"/>
    <property type="match status" value="1"/>
</dbReference>
<keyword evidence="3" id="KW-0472">Membrane</keyword>
<dbReference type="WBParaSite" id="SSLN_0000608201-mRNA-1">
    <property type="protein sequence ID" value="SSLN_0000608201-mRNA-1"/>
    <property type="gene ID" value="SSLN_0000608201"/>
</dbReference>
<dbReference type="PROSITE" id="PS50011">
    <property type="entry name" value="PROTEIN_KINASE_DOM"/>
    <property type="match status" value="1"/>
</dbReference>
<evidence type="ECO:0000256" key="1">
    <source>
        <dbReference type="ARBA" id="ARBA00022741"/>
    </source>
</evidence>
<reference evidence="7" key="1">
    <citation type="submission" date="2016-06" db="UniProtKB">
        <authorList>
            <consortium name="WormBaseParasite"/>
        </authorList>
    </citation>
    <scope>IDENTIFICATION</scope>
</reference>
<organism evidence="7">
    <name type="scientific">Schistocephalus solidus</name>
    <name type="common">Tapeworm</name>
    <dbReference type="NCBI Taxonomy" id="70667"/>
    <lineage>
        <taxon>Eukaryota</taxon>
        <taxon>Metazoa</taxon>
        <taxon>Spiralia</taxon>
        <taxon>Lophotrochozoa</taxon>
        <taxon>Platyhelminthes</taxon>
        <taxon>Cestoda</taxon>
        <taxon>Eucestoda</taxon>
        <taxon>Diphyllobothriidea</taxon>
        <taxon>Diphyllobothriidae</taxon>
        <taxon>Schistocephalus</taxon>
    </lineage>
</organism>
<dbReference type="EMBL" id="UYSU01033450">
    <property type="protein sequence ID" value="VDL92274.1"/>
    <property type="molecule type" value="Genomic_DNA"/>
</dbReference>
<dbReference type="AlphaFoldDB" id="A0A183SNU1"/>
<evidence type="ECO:0000313" key="5">
    <source>
        <dbReference type="EMBL" id="VDL92274.1"/>
    </source>
</evidence>